<evidence type="ECO:0000313" key="4">
    <source>
        <dbReference type="Proteomes" id="UP000050949"/>
    </source>
</evidence>
<feature type="region of interest" description="Disordered" evidence="1">
    <location>
        <begin position="54"/>
        <end position="98"/>
    </location>
</feature>
<feature type="compositionally biased region" description="Basic and acidic residues" evidence="1">
    <location>
        <begin position="75"/>
        <end position="98"/>
    </location>
</feature>
<keyword evidence="2" id="KW-0472">Membrane</keyword>
<dbReference type="PATRIC" id="fig|1122147.4.peg.923"/>
<proteinExistence type="predicted"/>
<dbReference type="AlphaFoldDB" id="A0A0R1XQL4"/>
<evidence type="ECO:0000256" key="2">
    <source>
        <dbReference type="SAM" id="Phobius"/>
    </source>
</evidence>
<dbReference type="GeneID" id="78508505"/>
<feature type="transmembrane region" description="Helical" evidence="2">
    <location>
        <begin position="30"/>
        <end position="49"/>
    </location>
</feature>
<dbReference type="RefSeq" id="WP_027827523.1">
    <property type="nucleotide sequence ID" value="NZ_AUEH01000002.1"/>
</dbReference>
<comment type="caution">
    <text evidence="3">The sequence shown here is derived from an EMBL/GenBank/DDBJ whole genome shotgun (WGS) entry which is preliminary data.</text>
</comment>
<accession>A0A0R1XQL4</accession>
<evidence type="ECO:0000313" key="3">
    <source>
        <dbReference type="EMBL" id="KRM29318.1"/>
    </source>
</evidence>
<sequence length="98" mass="11494">MITLLVLLILIPVLLVVLFATGIGMLAMVIGLLRFFFPVLVIYLIYRWLFAPKRPKRPTDFRGTPYAHPYQPNRPRREIHNEAKPKQDKGKDDTWDDF</sequence>
<keyword evidence="2" id="KW-1133">Transmembrane helix</keyword>
<reference evidence="3 4" key="1">
    <citation type="journal article" date="2015" name="Genome Announc.">
        <title>Expanding the biotechnology potential of lactobacilli through comparative genomics of 213 strains and associated genera.</title>
        <authorList>
            <person name="Sun Z."/>
            <person name="Harris H.M."/>
            <person name="McCann A."/>
            <person name="Guo C."/>
            <person name="Argimon S."/>
            <person name="Zhang W."/>
            <person name="Yang X."/>
            <person name="Jeffery I.B."/>
            <person name="Cooney J.C."/>
            <person name="Kagawa T.F."/>
            <person name="Liu W."/>
            <person name="Song Y."/>
            <person name="Salvetti E."/>
            <person name="Wrobel A."/>
            <person name="Rasinkangas P."/>
            <person name="Parkhill J."/>
            <person name="Rea M.C."/>
            <person name="O'Sullivan O."/>
            <person name="Ritari J."/>
            <person name="Douillard F.P."/>
            <person name="Paul Ross R."/>
            <person name="Yang R."/>
            <person name="Briner A.E."/>
            <person name="Felis G.E."/>
            <person name="de Vos W.M."/>
            <person name="Barrangou R."/>
            <person name="Klaenhammer T.R."/>
            <person name="Caufield P.W."/>
            <person name="Cui Y."/>
            <person name="Zhang H."/>
            <person name="O'Toole P.W."/>
        </authorList>
    </citation>
    <scope>NUCLEOTIDE SEQUENCE [LARGE SCALE GENOMIC DNA]</scope>
    <source>
        <strain evidence="3 4">DSM 16991</strain>
    </source>
</reference>
<organism evidence="3 4">
    <name type="scientific">Schleiferilactobacillus harbinensis DSM 16991</name>
    <dbReference type="NCBI Taxonomy" id="1122147"/>
    <lineage>
        <taxon>Bacteria</taxon>
        <taxon>Bacillati</taxon>
        <taxon>Bacillota</taxon>
        <taxon>Bacilli</taxon>
        <taxon>Lactobacillales</taxon>
        <taxon>Lactobacillaceae</taxon>
        <taxon>Schleiferilactobacillus</taxon>
    </lineage>
</organism>
<protein>
    <submittedName>
        <fullName evidence="3">Uncharacterized protein</fullName>
    </submittedName>
</protein>
<dbReference type="EMBL" id="AZFW01000016">
    <property type="protein sequence ID" value="KRM29318.1"/>
    <property type="molecule type" value="Genomic_DNA"/>
</dbReference>
<keyword evidence="2" id="KW-0812">Transmembrane</keyword>
<dbReference type="Proteomes" id="UP000050949">
    <property type="component" value="Unassembled WGS sequence"/>
</dbReference>
<name>A0A0R1XQL4_9LACO</name>
<gene>
    <name evidence="3" type="ORF">FC91_GL000896</name>
</gene>
<dbReference type="OrthoDB" id="2328155at2"/>
<evidence type="ECO:0000256" key="1">
    <source>
        <dbReference type="SAM" id="MobiDB-lite"/>
    </source>
</evidence>